<evidence type="ECO:0000256" key="5">
    <source>
        <dbReference type="ARBA" id="ARBA00023152"/>
    </source>
</evidence>
<dbReference type="EMBL" id="VLTM01000031">
    <property type="protein sequence ID" value="KAA0161979.1"/>
    <property type="molecule type" value="Genomic_DNA"/>
</dbReference>
<evidence type="ECO:0000256" key="7">
    <source>
        <dbReference type="ARBA" id="ARBA00023270"/>
    </source>
</evidence>
<dbReference type="EC" id="4.1.2.13" evidence="4 8"/>
<evidence type="ECO:0000256" key="6">
    <source>
        <dbReference type="ARBA" id="ARBA00023239"/>
    </source>
</evidence>
<evidence type="ECO:0000256" key="2">
    <source>
        <dbReference type="ARBA" id="ARBA00004714"/>
    </source>
</evidence>
<evidence type="ECO:0000313" key="11">
    <source>
        <dbReference type="EMBL" id="KAA0161979.1"/>
    </source>
</evidence>
<dbReference type="SUPFAM" id="SSF51569">
    <property type="entry name" value="Aldolase"/>
    <property type="match status" value="1"/>
</dbReference>
<dbReference type="OrthoDB" id="36455at2759"/>
<dbReference type="Proteomes" id="UP000325113">
    <property type="component" value="Unassembled WGS sequence"/>
</dbReference>
<dbReference type="Pfam" id="PF00274">
    <property type="entry name" value="Glycolytic"/>
    <property type="match status" value="1"/>
</dbReference>
<organism evidence="10 15">
    <name type="scientific">Cafeteria roenbergensis</name>
    <name type="common">Marine flagellate</name>
    <dbReference type="NCBI Taxonomy" id="33653"/>
    <lineage>
        <taxon>Eukaryota</taxon>
        <taxon>Sar</taxon>
        <taxon>Stramenopiles</taxon>
        <taxon>Bigyra</taxon>
        <taxon>Opalozoa</taxon>
        <taxon>Bicosoecida</taxon>
        <taxon>Cafeteriaceae</taxon>
        <taxon>Cafeteria</taxon>
    </lineage>
</organism>
<dbReference type="UniPathway" id="UPA00109">
    <property type="reaction ID" value="UER00183"/>
</dbReference>
<evidence type="ECO:0000313" key="14">
    <source>
        <dbReference type="Proteomes" id="UP000323011"/>
    </source>
</evidence>
<dbReference type="Proteomes" id="UP000324907">
    <property type="component" value="Unassembled WGS sequence"/>
</dbReference>
<evidence type="ECO:0000256" key="4">
    <source>
        <dbReference type="ARBA" id="ARBA00013068"/>
    </source>
</evidence>
<proteinExistence type="inferred from homology"/>
<dbReference type="GO" id="GO:0006096">
    <property type="term" value="P:glycolytic process"/>
    <property type="evidence" value="ECO:0007669"/>
    <property type="project" value="UniProtKB-UniPathway"/>
</dbReference>
<dbReference type="GO" id="GO:0004332">
    <property type="term" value="F:fructose-bisphosphate aldolase activity"/>
    <property type="evidence" value="ECO:0007669"/>
    <property type="project" value="UniProtKB-EC"/>
</dbReference>
<keyword evidence="14" id="KW-1185">Reference proteome</keyword>
<dbReference type="EMBL" id="VLTL01000129">
    <property type="protein sequence ID" value="KAA0159422.1"/>
    <property type="molecule type" value="Genomic_DNA"/>
</dbReference>
<dbReference type="Proteomes" id="UP000323011">
    <property type="component" value="Unassembled WGS sequence"/>
</dbReference>
<gene>
    <name evidence="12" type="ORF">FNF27_05042</name>
    <name evidence="10" type="ORF">FNF28_05865</name>
    <name evidence="9" type="ORF">FNF29_00667</name>
    <name evidence="11" type="ORF">FNF31_03556</name>
</gene>
<comment type="pathway">
    <text evidence="2">Carbohydrate degradation; glycolysis; D-glyceraldehyde 3-phosphate and glycerone phosphate from D-glucose: step 4/4.</text>
</comment>
<reference evidence="13 14" key="1">
    <citation type="submission" date="2019-07" db="EMBL/GenBank/DDBJ databases">
        <title>Genomes of Cafeteria roenbergensis.</title>
        <authorList>
            <person name="Fischer M.G."/>
            <person name="Hackl T."/>
            <person name="Roman M."/>
        </authorList>
    </citation>
    <scope>NUCLEOTIDE SEQUENCE [LARGE SCALE GENOMIC DNA]</scope>
    <source>
        <strain evidence="9 14">BVI</strain>
        <strain evidence="11 16">Cflag</strain>
        <strain evidence="12 13">E4-10P</strain>
        <strain evidence="10 15">RCC970-E3</strain>
    </source>
</reference>
<dbReference type="CDD" id="cd00948">
    <property type="entry name" value="FBP_aldolase_I_a"/>
    <property type="match status" value="1"/>
</dbReference>
<dbReference type="EMBL" id="VLTN01000002">
    <property type="protein sequence ID" value="KAA0157315.1"/>
    <property type="molecule type" value="Genomic_DNA"/>
</dbReference>
<evidence type="ECO:0000313" key="10">
    <source>
        <dbReference type="EMBL" id="KAA0159422.1"/>
    </source>
</evidence>
<comment type="catalytic activity">
    <reaction evidence="1 8">
        <text>beta-D-fructose 1,6-bisphosphate = D-glyceraldehyde 3-phosphate + dihydroxyacetone phosphate</text>
        <dbReference type="Rhea" id="RHEA:14729"/>
        <dbReference type="ChEBI" id="CHEBI:32966"/>
        <dbReference type="ChEBI" id="CHEBI:57642"/>
        <dbReference type="ChEBI" id="CHEBI:59776"/>
        <dbReference type="EC" id="4.1.2.13"/>
    </reaction>
</comment>
<evidence type="ECO:0000256" key="8">
    <source>
        <dbReference type="RuleBase" id="RU003994"/>
    </source>
</evidence>
<keyword evidence="5 8" id="KW-0324">Glycolysis</keyword>
<evidence type="ECO:0000313" key="12">
    <source>
        <dbReference type="EMBL" id="KAA0173547.1"/>
    </source>
</evidence>
<keyword evidence="6 8" id="KW-0456">Lyase</keyword>
<comment type="similarity">
    <text evidence="3 8">Belongs to the class I fructose-bisphosphate aldolase family.</text>
</comment>
<evidence type="ECO:0000256" key="1">
    <source>
        <dbReference type="ARBA" id="ARBA00000441"/>
    </source>
</evidence>
<evidence type="ECO:0000313" key="15">
    <source>
        <dbReference type="Proteomes" id="UP000324907"/>
    </source>
</evidence>
<dbReference type="Proteomes" id="UP000322899">
    <property type="component" value="Unassembled WGS sequence"/>
</dbReference>
<name>A0A5A8D1S5_CAFRO</name>
<sequence length="365" mass="38414">MAAAASTAAGATDFTDELIATAKAIATAGKGILAADESTGTIGKRFAPIGVENTEENRRRYRELLFTTADLNKYVSGAILFEETLYQKAADGTPFVELLKTAGIVAGIKVDKGVVPLPGTDGETVTQGIDGLNERCKKYYEAGARFAKWRGVLKISASGCPSELSIAENCNRLARYAAICQANGLVPIVEPEILMDGTHSVEVAAAVTQKVLAFQYKALHEHHVLLEGTLLKPNMVRSGTEAAVAATPAEIAAATVRTLQNTVPVAVPGVMFLSGGMSEEEATLALNGINALDAKKPWHLSFSYGRALQASCLRAWLGKDENREAAQAVLLARAKGNSEANLGKYAGGDASGAASESLHVKNYAY</sequence>
<accession>A0A5A8D1S5</accession>
<dbReference type="InterPro" id="IPR000741">
    <property type="entry name" value="FBA_I"/>
</dbReference>
<protein>
    <recommendedName>
        <fullName evidence="4 8">Fructose-bisphosphate aldolase</fullName>
        <ecNumber evidence="4 8">4.1.2.13</ecNumber>
    </recommendedName>
</protein>
<dbReference type="PROSITE" id="PS00158">
    <property type="entry name" value="ALDOLASE_CLASS_I"/>
    <property type="match status" value="1"/>
</dbReference>
<evidence type="ECO:0000313" key="13">
    <source>
        <dbReference type="Proteomes" id="UP000322899"/>
    </source>
</evidence>
<dbReference type="InterPro" id="IPR029768">
    <property type="entry name" value="Aldolase_I_AS"/>
</dbReference>
<dbReference type="Gene3D" id="3.20.20.70">
    <property type="entry name" value="Aldolase class I"/>
    <property type="match status" value="1"/>
</dbReference>
<evidence type="ECO:0000313" key="9">
    <source>
        <dbReference type="EMBL" id="KAA0157315.1"/>
    </source>
</evidence>
<keyword evidence="7" id="KW-0704">Schiff base</keyword>
<evidence type="ECO:0000313" key="16">
    <source>
        <dbReference type="Proteomes" id="UP000325113"/>
    </source>
</evidence>
<dbReference type="AlphaFoldDB" id="A0A5A8D1S5"/>
<dbReference type="PANTHER" id="PTHR11627">
    <property type="entry name" value="FRUCTOSE-BISPHOSPHATE ALDOLASE"/>
    <property type="match status" value="1"/>
</dbReference>
<evidence type="ECO:0000256" key="3">
    <source>
        <dbReference type="ARBA" id="ARBA00010387"/>
    </source>
</evidence>
<dbReference type="EMBL" id="VLTO01000032">
    <property type="protein sequence ID" value="KAA0173547.1"/>
    <property type="molecule type" value="Genomic_DNA"/>
</dbReference>
<dbReference type="NCBIfam" id="NF033379">
    <property type="entry name" value="FrucBisAld_I"/>
    <property type="match status" value="1"/>
</dbReference>
<dbReference type="OMA" id="WRAVITI"/>
<comment type="caution">
    <text evidence="10">The sequence shown here is derived from an EMBL/GenBank/DDBJ whole genome shotgun (WGS) entry which is preliminary data.</text>
</comment>
<dbReference type="InterPro" id="IPR013785">
    <property type="entry name" value="Aldolase_TIM"/>
</dbReference>
<dbReference type="FunFam" id="3.20.20.70:FF:000140">
    <property type="entry name" value="Fructose-bisphosphate aldolase"/>
    <property type="match status" value="1"/>
</dbReference>